<accession>A0ABQ7HWM7</accession>
<evidence type="ECO:0000313" key="2">
    <source>
        <dbReference type="Proteomes" id="UP001516464"/>
    </source>
</evidence>
<comment type="caution">
    <text evidence="1">The sequence shown here is derived from an EMBL/GenBank/DDBJ whole genome shotgun (WGS) entry which is preliminary data.</text>
</comment>
<evidence type="ECO:0000313" key="1">
    <source>
        <dbReference type="EMBL" id="KAF7682570.1"/>
    </source>
</evidence>
<protein>
    <submittedName>
        <fullName evidence="1">Uncharacterized protein</fullName>
    </submittedName>
</protein>
<proteinExistence type="predicted"/>
<reference evidence="1 2" key="1">
    <citation type="submission" date="2019-01" db="EMBL/GenBank/DDBJ databases">
        <title>Genomes sequencing and comparative genomics of infectious freshwater microsporidia, Cucumispora dikerogammari and Thelohania contejeani.</title>
        <authorList>
            <person name="Cormier A."/>
            <person name="Giraud I."/>
            <person name="Wattier R."/>
            <person name="Teixeira M."/>
            <person name="Grandjean F."/>
            <person name="Rigaud T."/>
            <person name="Cordaux R."/>
        </authorList>
    </citation>
    <scope>NUCLEOTIDE SEQUENCE [LARGE SCALE GENOMIC DNA]</scope>
    <source>
        <strain evidence="1">T1</strain>
        <tissue evidence="1">Spores</tissue>
    </source>
</reference>
<gene>
    <name evidence="1" type="ORF">TCON_2208</name>
</gene>
<dbReference type="EMBL" id="SBIQ01000222">
    <property type="protein sequence ID" value="KAF7682570.1"/>
    <property type="molecule type" value="Genomic_DNA"/>
</dbReference>
<dbReference type="Proteomes" id="UP001516464">
    <property type="component" value="Unassembled WGS sequence"/>
</dbReference>
<organism evidence="1 2">
    <name type="scientific">Astathelohania contejeani</name>
    <dbReference type="NCBI Taxonomy" id="164912"/>
    <lineage>
        <taxon>Eukaryota</taxon>
        <taxon>Fungi</taxon>
        <taxon>Fungi incertae sedis</taxon>
        <taxon>Microsporidia</taxon>
        <taxon>Astathelohaniidae</taxon>
        <taxon>Astathelohania</taxon>
    </lineage>
</organism>
<name>A0ABQ7HWM7_9MICR</name>
<sequence>MKFYRYIFYIINIIKCVQLSYNKENNTLLNTKPKQNDKYIDNIEMYGQLNKNLINENTAYAIIKSVLKIIIKSLYDPRIPLYSWFDIKSVRIVNKKIKFIEKPNSYINRKDYIADVSQYKRCPYQYTYHQHIYLKAYIKNQIKNLIEDLVKYAPKLYILYEIIKSHYSFCSCVVYDLMIEIITLTKFPKNWYKNFSIIIYKTHIFVNQNDFHILYDKENIIKNVYLLLYDKNYNYIYISKNETYILSPQRRYEVINSLSVGFKSNENLKR</sequence>
<keyword evidence="2" id="KW-1185">Reference proteome</keyword>